<protein>
    <submittedName>
        <fullName evidence="3">Dipeptidyl peptidase 3</fullName>
    </submittedName>
</protein>
<dbReference type="PANTHER" id="PTHR23422">
    <property type="entry name" value="DIPEPTIDYL PEPTIDASE III-RELATED"/>
    <property type="match status" value="1"/>
</dbReference>
<keyword evidence="4" id="KW-1185">Reference proteome</keyword>
<dbReference type="InterPro" id="IPR039461">
    <property type="entry name" value="Peptidase_M49"/>
</dbReference>
<evidence type="ECO:0000256" key="1">
    <source>
        <dbReference type="ARBA" id="ARBA00022723"/>
    </source>
</evidence>
<name>A0ABT1MF49_9BACT</name>
<comment type="caution">
    <text evidence="3">The sequence shown here is derived from an EMBL/GenBank/DDBJ whole genome shotgun (WGS) entry which is preliminary data.</text>
</comment>
<evidence type="ECO:0000313" key="4">
    <source>
        <dbReference type="Proteomes" id="UP001205603"/>
    </source>
</evidence>
<reference evidence="3 4" key="1">
    <citation type="submission" date="2022-07" db="EMBL/GenBank/DDBJ databases">
        <title>Fecal culturing of patients with breast cancer.</title>
        <authorList>
            <person name="Teng N.M.Y."/>
            <person name="Kiu R."/>
            <person name="Evans R."/>
            <person name="Baker D.J."/>
            <person name="Zenner C."/>
            <person name="Robinson S.D."/>
            <person name="Hall L.J."/>
        </authorList>
    </citation>
    <scope>NUCLEOTIDE SEQUENCE [LARGE SCALE GENOMIC DNA]</scope>
    <source>
        <strain evidence="3 4">LH1063</strain>
    </source>
</reference>
<organism evidence="3 4">
    <name type="scientific">Coprobacter tertius</name>
    <dbReference type="NCBI Taxonomy" id="2944915"/>
    <lineage>
        <taxon>Bacteria</taxon>
        <taxon>Pseudomonadati</taxon>
        <taxon>Bacteroidota</taxon>
        <taxon>Bacteroidia</taxon>
        <taxon>Bacteroidales</taxon>
        <taxon>Barnesiellaceae</taxon>
        <taxon>Coprobacter</taxon>
    </lineage>
</organism>
<evidence type="ECO:0000256" key="2">
    <source>
        <dbReference type="ARBA" id="ARBA00022801"/>
    </source>
</evidence>
<proteinExistence type="predicted"/>
<sequence length="664" mass="76951">MNSETISKHNDNNFYRVEKFADLEILRYKVTGFEELTLRQKKLLYYLSEAALQGRDILYDQNNRWNLIIRRTLEAIYIYFKGDRDTEEFKNFEIYLKRIWFSNGIHHHYSTDKMMPGFPENYFIKAVKSIEDKYLPLKKGESKESLLENIVPVIFSPMTDAKRVNQTEGEDLITTSAGNYYDGVTQNEVETFYSHVKKKDDPHPISYGLNSRLVKRNGKIYEEIYKIGGLYTEALEKVVYWLEQAKSVAENENQKKSIQKLIDFNRSGNLKEFDEYAILWVNDTNSEIDFINGFTETYGDPLGIKGSWESLVNFKNKQASERTQIISENAQWFEDNSPVDQQFKKVKVKGVSAKVITAAILGGDTYPSTPIGINLPNSNWIRQIHGSKSVTIENITEAYDRASQNNGFAEEFIWGENEKELIKKYGFLADNLHTDLHECLGHGSGQLLPGTDPDALKAYGATLEEARADLFALYYIADSRIVELNLLPDEEAYKAEYYKYMMNGLLTQLTRILPGNNLEESHMRNRQLIARWIYEKGMPDKVVELRKKEEKTYVVINDYIKMRKIIGDLLAEIQRIKSTGDFNAGKELVETYAVKVDPVLHREILERYKKLNIAPYKGFINPVYIPVYDKNGNISDINVTYKEGYAQQMLRYSKDYSLLPDYNN</sequence>
<accession>A0ABT1MF49</accession>
<dbReference type="EMBL" id="JANDHW010000003">
    <property type="protein sequence ID" value="MCP9611262.1"/>
    <property type="molecule type" value="Genomic_DNA"/>
</dbReference>
<evidence type="ECO:0000313" key="3">
    <source>
        <dbReference type="EMBL" id="MCP9611262.1"/>
    </source>
</evidence>
<dbReference type="RefSeq" id="WP_255025981.1">
    <property type="nucleotide sequence ID" value="NZ_JANDHW010000003.1"/>
</dbReference>
<dbReference type="Proteomes" id="UP001205603">
    <property type="component" value="Unassembled WGS sequence"/>
</dbReference>
<dbReference type="Pfam" id="PF03571">
    <property type="entry name" value="Peptidase_M49"/>
    <property type="match status" value="2"/>
</dbReference>
<keyword evidence="2" id="KW-0378">Hydrolase</keyword>
<dbReference type="Gene3D" id="3.30.540.30">
    <property type="match status" value="2"/>
</dbReference>
<gene>
    <name evidence="3" type="ORF">NMU02_04055</name>
</gene>
<keyword evidence="1" id="KW-0479">Metal-binding</keyword>
<dbReference type="PANTHER" id="PTHR23422:SF11">
    <property type="entry name" value="DIPEPTIDYL PEPTIDASE 3"/>
    <property type="match status" value="1"/>
</dbReference>